<gene>
    <name evidence="2" type="ORF">G7Y89_g15495</name>
</gene>
<accession>A0A8H4VKX6</accession>
<feature type="compositionally biased region" description="Polar residues" evidence="1">
    <location>
        <begin position="184"/>
        <end position="230"/>
    </location>
</feature>
<comment type="caution">
    <text evidence="2">The sequence shown here is derived from an EMBL/GenBank/DDBJ whole genome shotgun (WGS) entry which is preliminary data.</text>
</comment>
<feature type="compositionally biased region" description="Low complexity" evidence="1">
    <location>
        <begin position="167"/>
        <end position="183"/>
    </location>
</feature>
<evidence type="ECO:0000256" key="1">
    <source>
        <dbReference type="SAM" id="MobiDB-lite"/>
    </source>
</evidence>
<dbReference type="EMBL" id="JAAMPI010002451">
    <property type="protein sequence ID" value="KAF4613392.1"/>
    <property type="molecule type" value="Genomic_DNA"/>
</dbReference>
<organism evidence="2 3">
    <name type="scientific">Cudoniella acicularis</name>
    <dbReference type="NCBI Taxonomy" id="354080"/>
    <lineage>
        <taxon>Eukaryota</taxon>
        <taxon>Fungi</taxon>
        <taxon>Dikarya</taxon>
        <taxon>Ascomycota</taxon>
        <taxon>Pezizomycotina</taxon>
        <taxon>Leotiomycetes</taxon>
        <taxon>Helotiales</taxon>
        <taxon>Tricladiaceae</taxon>
        <taxon>Cudoniella</taxon>
    </lineage>
</organism>
<reference evidence="2 3" key="1">
    <citation type="submission" date="2020-03" db="EMBL/GenBank/DDBJ databases">
        <title>Draft Genome Sequence of Cudoniella acicularis.</title>
        <authorList>
            <person name="Buettner E."/>
            <person name="Kellner H."/>
        </authorList>
    </citation>
    <scope>NUCLEOTIDE SEQUENCE [LARGE SCALE GENOMIC DNA]</scope>
    <source>
        <strain evidence="2 3">DSM 108380</strain>
    </source>
</reference>
<dbReference type="Proteomes" id="UP000566819">
    <property type="component" value="Unassembled WGS sequence"/>
</dbReference>
<name>A0A8H4VKX6_9HELO</name>
<proteinExistence type="predicted"/>
<dbReference type="AlphaFoldDB" id="A0A8H4VKX6"/>
<sequence>MFGCSSFLPPFPNNSNNLVLKQQDSRSLFLLHIFESALLGNSTRPHWSTSVTDRHLANFNLESLTLKSRFEASKMKGITLTTPVAALAALPVISASPLIAGRDAAASLKQNPAVGPLTQQAAFPSQGPDIGPVARDEAASSSQNPAIGPLSQPCPEEKTSKGKHPTLHPSSSSHHTRTVTSTRQGTITETVKPKSTTKQATSETRASSTFTPSRPGFPSSSTKTIASPTSKAAGATATWNTLPISPVMLDCYNSQDCQDAKFFYNYCVNTPPMQGNDTATWTCFCHDHNIGRLTWKSSVEACAACMQKNLPPGNPTPAADLSINVVASLDGYCNMTFHAGNTALLNKLGLAITSYLWLPISLFDITILQAPVSLPGEMKRDTPTWATFPVTAGMEACANSIWCEWAAQLWNDCTTQPGAKDCLCTGDNYNHWKIELNACAQCIDSQLPRPSPDQLGTLGSSADSQGWVPYVAEEYCRSTDTDAEFLAGLEAAGRQITIDFESPILIYNMTLMSAPPQRRMIDSILDSRHEVASRDIVPGGLPNSWVGPPNPGVTACYYNANCTKARNIFAECMSCASPADNWLCLCAPEGTKIDGGVPTLGGGLFGPWWQAAVGCWQCVTNNQHGLDDIESTIQTYCFDEPYTRESRSRTRMLWIAQDLTYAEKSPIELLNFTVTVKAPEPIPSSGIPYTAADNVVWP</sequence>
<dbReference type="OrthoDB" id="3550211at2759"/>
<feature type="region of interest" description="Disordered" evidence="1">
    <location>
        <begin position="118"/>
        <end position="234"/>
    </location>
</feature>
<evidence type="ECO:0000313" key="3">
    <source>
        <dbReference type="Proteomes" id="UP000566819"/>
    </source>
</evidence>
<protein>
    <submittedName>
        <fullName evidence="2">Uncharacterized protein</fullName>
    </submittedName>
</protein>
<keyword evidence="3" id="KW-1185">Reference proteome</keyword>
<evidence type="ECO:0000313" key="2">
    <source>
        <dbReference type="EMBL" id="KAF4613392.1"/>
    </source>
</evidence>